<proteinExistence type="predicted"/>
<accession>A0A426X656</accession>
<protein>
    <submittedName>
        <fullName evidence="1">Uncharacterized protein</fullName>
    </submittedName>
</protein>
<evidence type="ECO:0000313" key="1">
    <source>
        <dbReference type="EMBL" id="RRT34962.1"/>
    </source>
</evidence>
<comment type="caution">
    <text evidence="1">The sequence shown here is derived from an EMBL/GenBank/DDBJ whole genome shotgun (WGS) entry which is preliminary data.</text>
</comment>
<dbReference type="EMBL" id="AMZH03025796">
    <property type="protein sequence ID" value="RRT34962.1"/>
    <property type="molecule type" value="Genomic_DNA"/>
</dbReference>
<dbReference type="Proteomes" id="UP000287651">
    <property type="component" value="Unassembled WGS sequence"/>
</dbReference>
<organism evidence="1 2">
    <name type="scientific">Ensete ventricosum</name>
    <name type="common">Abyssinian banana</name>
    <name type="synonym">Musa ensete</name>
    <dbReference type="NCBI Taxonomy" id="4639"/>
    <lineage>
        <taxon>Eukaryota</taxon>
        <taxon>Viridiplantae</taxon>
        <taxon>Streptophyta</taxon>
        <taxon>Embryophyta</taxon>
        <taxon>Tracheophyta</taxon>
        <taxon>Spermatophyta</taxon>
        <taxon>Magnoliopsida</taxon>
        <taxon>Liliopsida</taxon>
        <taxon>Zingiberales</taxon>
        <taxon>Musaceae</taxon>
        <taxon>Ensete</taxon>
    </lineage>
</organism>
<gene>
    <name evidence="1" type="ORF">B296_00057646</name>
</gene>
<dbReference type="AlphaFoldDB" id="A0A426X656"/>
<evidence type="ECO:0000313" key="2">
    <source>
        <dbReference type="Proteomes" id="UP000287651"/>
    </source>
</evidence>
<sequence length="52" mass="5502">MAMEGQRDAKNAALIPSVRTLVDSKLGVISIGDRPPWNSIGVPPSKLLLKGC</sequence>
<reference evidence="1 2" key="1">
    <citation type="journal article" date="2014" name="Agronomy (Basel)">
        <title>A Draft Genome Sequence for Ensete ventricosum, the Drought-Tolerant Tree Against Hunger.</title>
        <authorList>
            <person name="Harrison J."/>
            <person name="Moore K.A."/>
            <person name="Paszkiewicz K."/>
            <person name="Jones T."/>
            <person name="Grant M."/>
            <person name="Ambacheew D."/>
            <person name="Muzemil S."/>
            <person name="Studholme D.J."/>
        </authorList>
    </citation>
    <scope>NUCLEOTIDE SEQUENCE [LARGE SCALE GENOMIC DNA]</scope>
</reference>
<name>A0A426X656_ENSVE</name>